<dbReference type="EMBL" id="ML122251">
    <property type="protein sequence ID" value="RPD65973.1"/>
    <property type="molecule type" value="Genomic_DNA"/>
</dbReference>
<accession>A0A5C2SQ44</accession>
<evidence type="ECO:0000313" key="2">
    <source>
        <dbReference type="Proteomes" id="UP000313359"/>
    </source>
</evidence>
<gene>
    <name evidence="1" type="ORF">L227DRAFT_569901</name>
</gene>
<organism evidence="1 2">
    <name type="scientific">Lentinus tigrinus ALCF2SS1-6</name>
    <dbReference type="NCBI Taxonomy" id="1328759"/>
    <lineage>
        <taxon>Eukaryota</taxon>
        <taxon>Fungi</taxon>
        <taxon>Dikarya</taxon>
        <taxon>Basidiomycota</taxon>
        <taxon>Agaricomycotina</taxon>
        <taxon>Agaricomycetes</taxon>
        <taxon>Polyporales</taxon>
        <taxon>Polyporaceae</taxon>
        <taxon>Lentinus</taxon>
    </lineage>
</organism>
<name>A0A5C2SQ44_9APHY</name>
<reference evidence="1" key="1">
    <citation type="journal article" date="2018" name="Genome Biol. Evol.">
        <title>Genomics and development of Lentinus tigrinus, a white-rot wood-decaying mushroom with dimorphic fruiting bodies.</title>
        <authorList>
            <person name="Wu B."/>
            <person name="Xu Z."/>
            <person name="Knudson A."/>
            <person name="Carlson A."/>
            <person name="Chen N."/>
            <person name="Kovaka S."/>
            <person name="LaButti K."/>
            <person name="Lipzen A."/>
            <person name="Pennachio C."/>
            <person name="Riley R."/>
            <person name="Schakwitz W."/>
            <person name="Umezawa K."/>
            <person name="Ohm R.A."/>
            <person name="Grigoriev I.V."/>
            <person name="Nagy L.G."/>
            <person name="Gibbons J."/>
            <person name="Hibbett D."/>
        </authorList>
    </citation>
    <scope>NUCLEOTIDE SEQUENCE [LARGE SCALE GENOMIC DNA]</scope>
    <source>
        <strain evidence="1">ALCF2SS1-6</strain>
    </source>
</reference>
<proteinExistence type="predicted"/>
<sequence length="80" mass="9435">MEPVAYKVLARKIAEDMEKYIDRERKARRPLTYRNVPLELGQLALCELHNISDGSWEPVFMIWTLPKIRRADRAERVPAI</sequence>
<dbReference type="Proteomes" id="UP000313359">
    <property type="component" value="Unassembled WGS sequence"/>
</dbReference>
<dbReference type="OrthoDB" id="2753683at2759"/>
<evidence type="ECO:0000313" key="1">
    <source>
        <dbReference type="EMBL" id="RPD65973.1"/>
    </source>
</evidence>
<keyword evidence="2" id="KW-1185">Reference proteome</keyword>
<dbReference type="AlphaFoldDB" id="A0A5C2SQ44"/>
<protein>
    <submittedName>
        <fullName evidence="1">Uncharacterized protein</fullName>
    </submittedName>
</protein>